<dbReference type="EMBL" id="JAAHBV010000104">
    <property type="protein sequence ID" value="NER59690.1"/>
    <property type="molecule type" value="Genomic_DNA"/>
</dbReference>
<evidence type="ECO:0000256" key="1">
    <source>
        <dbReference type="ARBA" id="ARBA00022723"/>
    </source>
</evidence>
<accession>A0A6B3NU14</accession>
<protein>
    <recommendedName>
        <fullName evidence="9">Carbon starvation induced protein CsiD</fullName>
    </recommendedName>
</protein>
<keyword evidence="1" id="KW-0479">Metal-binding</keyword>
<dbReference type="GO" id="GO:0050498">
    <property type="term" value="F:oxidoreductase activity, acting on paired donors, with incorporation or reduction of molecular oxygen, with 2-oxoglutarate as one donor, and the other dehydrogenated"/>
    <property type="evidence" value="ECO:0007669"/>
    <property type="project" value="InterPro"/>
</dbReference>
<evidence type="ECO:0000313" key="6">
    <source>
        <dbReference type="EMBL" id="NER65253.1"/>
    </source>
</evidence>
<proteinExistence type="predicted"/>
<evidence type="ECO:0000256" key="3">
    <source>
        <dbReference type="ARBA" id="ARBA00023002"/>
    </source>
</evidence>
<evidence type="ECO:0000256" key="2">
    <source>
        <dbReference type="ARBA" id="ARBA00022964"/>
    </source>
</evidence>
<dbReference type="Proteomes" id="UP000480410">
    <property type="component" value="Unassembled WGS sequence"/>
</dbReference>
<keyword evidence="3" id="KW-0560">Oxidoreductase</keyword>
<name>A0A6B3NU14_9PSED</name>
<dbReference type="InterPro" id="IPR042098">
    <property type="entry name" value="TauD-like_sf"/>
</dbReference>
<dbReference type="AlphaFoldDB" id="A0A6B3NU14"/>
<gene>
    <name evidence="5" type="ORF">G3435_06175</name>
    <name evidence="6" type="ORF">G3436_16980</name>
</gene>
<accession>A0A6M0D1M5</accession>
<dbReference type="InterPro" id="IPR015038">
    <property type="entry name" value="GlaH"/>
</dbReference>
<dbReference type="GO" id="GO:0005506">
    <property type="term" value="F:iron ion binding"/>
    <property type="evidence" value="ECO:0007669"/>
    <property type="project" value="InterPro"/>
</dbReference>
<dbReference type="GO" id="GO:0016706">
    <property type="term" value="F:2-oxoglutarate-dependent dioxygenase activity"/>
    <property type="evidence" value="ECO:0007669"/>
    <property type="project" value="UniProtKB-ARBA"/>
</dbReference>
<comment type="caution">
    <text evidence="6">The sequence shown here is derived from an EMBL/GenBank/DDBJ whole genome shotgun (WGS) entry which is preliminary data.</text>
</comment>
<evidence type="ECO:0000256" key="4">
    <source>
        <dbReference type="ARBA" id="ARBA00023004"/>
    </source>
</evidence>
<dbReference type="Gene3D" id="3.60.130.10">
    <property type="entry name" value="Clavaminate synthase-like"/>
    <property type="match status" value="1"/>
</dbReference>
<evidence type="ECO:0000313" key="7">
    <source>
        <dbReference type="Proteomes" id="UP000480410"/>
    </source>
</evidence>
<evidence type="ECO:0000313" key="8">
    <source>
        <dbReference type="Proteomes" id="UP000482634"/>
    </source>
</evidence>
<keyword evidence="4" id="KW-0408">Iron</keyword>
<evidence type="ECO:0000313" key="5">
    <source>
        <dbReference type="EMBL" id="NER59690.1"/>
    </source>
</evidence>
<sequence length="289" mass="32925">MDRFLGQSHAIGLTDMHFIPYKRYLLADNFLRASGGGFDTQLLARLCDYASGCAIVQFGSAFAREDYIKLATAIAHLISKPSIQGPGGSYYGISKIVDDDNPTLKLLYPYANFSLHADGVFEDNPVDWLMMMQLREQHVTGGKSRLLHMADWDAYDVFHDDPANQVIRHGLLEKDGRYDVFRKFTSLEPSRARILHKRDGMNTVKFVDQYVIPETIAQARFIERFQASVESSPQVYETALPVGSMIILNNNFWMHGRSAFEQHPHLEREQLRQYGCFTEEQLQGISQHG</sequence>
<dbReference type="EMBL" id="JAAHBU010000248">
    <property type="protein sequence ID" value="NER65253.1"/>
    <property type="molecule type" value="Genomic_DNA"/>
</dbReference>
<dbReference type="Pfam" id="PF08943">
    <property type="entry name" value="CsiD"/>
    <property type="match status" value="1"/>
</dbReference>
<evidence type="ECO:0008006" key="9">
    <source>
        <dbReference type="Google" id="ProtNLM"/>
    </source>
</evidence>
<dbReference type="Proteomes" id="UP000482634">
    <property type="component" value="Unassembled WGS sequence"/>
</dbReference>
<keyword evidence="2" id="KW-0223">Dioxygenase</keyword>
<organism evidence="6 8">
    <name type="scientific">Pseudomonas brassicae</name>
    <dbReference type="NCBI Taxonomy" id="2708063"/>
    <lineage>
        <taxon>Bacteria</taxon>
        <taxon>Pseudomonadati</taxon>
        <taxon>Pseudomonadota</taxon>
        <taxon>Gammaproteobacteria</taxon>
        <taxon>Pseudomonadales</taxon>
        <taxon>Pseudomonadaceae</taxon>
        <taxon>Pseudomonas</taxon>
    </lineage>
</organism>
<dbReference type="SUPFAM" id="SSF51197">
    <property type="entry name" value="Clavaminate synthase-like"/>
    <property type="match status" value="1"/>
</dbReference>
<keyword evidence="8" id="KW-1185">Reference proteome</keyword>
<reference evidence="7 8" key="1">
    <citation type="submission" date="2020-02" db="EMBL/GenBank/DDBJ databases">
        <title>Broccoli isolated Pseudomonas sp.</title>
        <authorList>
            <person name="Fujikawa T."/>
            <person name="Sawada H."/>
        </authorList>
    </citation>
    <scope>NUCLEOTIDE SEQUENCE [LARGE SCALE GENOMIC DNA]</scope>
    <source>
        <strain evidence="6 8">MAFF212427</strain>
        <strain evidence="5 7">MAFF212428</strain>
    </source>
</reference>